<reference evidence="2 3" key="1">
    <citation type="journal article" name="Front. Microbiol.">
        <title>Sugar Metabolism of the First Thermophilic Planctomycete Thermogutta terrifontis: Comparative Genomic and Transcriptomic Approaches.</title>
        <authorList>
            <person name="Elcheninov A.G."/>
            <person name="Menzel P."/>
            <person name="Gudbergsdottir S.R."/>
            <person name="Slesarev A.I."/>
            <person name="Kadnikov V.V."/>
            <person name="Krogh A."/>
            <person name="Bonch-Osmolovskaya E.A."/>
            <person name="Peng X."/>
            <person name="Kublanov I.V."/>
        </authorList>
    </citation>
    <scope>NUCLEOTIDE SEQUENCE [LARGE SCALE GENOMIC DNA]</scope>
    <source>
        <strain evidence="2 3">R1</strain>
    </source>
</reference>
<dbReference type="Proteomes" id="UP000215086">
    <property type="component" value="Chromosome"/>
</dbReference>
<dbReference type="EMBL" id="CP018477">
    <property type="protein sequence ID" value="ASV73589.1"/>
    <property type="molecule type" value="Genomic_DNA"/>
</dbReference>
<organism evidence="2 3">
    <name type="scientific">Thermogutta terrifontis</name>
    <dbReference type="NCBI Taxonomy" id="1331910"/>
    <lineage>
        <taxon>Bacteria</taxon>
        <taxon>Pseudomonadati</taxon>
        <taxon>Planctomycetota</taxon>
        <taxon>Planctomycetia</taxon>
        <taxon>Pirellulales</taxon>
        <taxon>Thermoguttaceae</taxon>
        <taxon>Thermogutta</taxon>
    </lineage>
</organism>
<feature type="compositionally biased region" description="Pro residues" evidence="1">
    <location>
        <begin position="15"/>
        <end position="27"/>
    </location>
</feature>
<name>A0A286RCA3_9BACT</name>
<keyword evidence="3" id="KW-1185">Reference proteome</keyword>
<evidence type="ECO:0000256" key="1">
    <source>
        <dbReference type="SAM" id="MobiDB-lite"/>
    </source>
</evidence>
<sequence>MLQLLLDEVPLPLPGPLPETLPLPLPEPEPEPLPELEPLPSDTVCVDQPLSEPFSMPVTWLVAELATVPSPWPCQVSVHWY</sequence>
<feature type="region of interest" description="Disordered" evidence="1">
    <location>
        <begin position="15"/>
        <end position="42"/>
    </location>
</feature>
<dbReference type="AlphaFoldDB" id="A0A286RCA3"/>
<evidence type="ECO:0000313" key="2">
    <source>
        <dbReference type="EMBL" id="ASV73589.1"/>
    </source>
</evidence>
<gene>
    <name evidence="2" type="ORF">THTE_0987</name>
</gene>
<dbReference type="KEGG" id="ttf:THTE_0987"/>
<proteinExistence type="predicted"/>
<protein>
    <submittedName>
        <fullName evidence="2">Uncharacterized protein</fullName>
    </submittedName>
</protein>
<accession>A0A286RCA3</accession>
<evidence type="ECO:0000313" key="3">
    <source>
        <dbReference type="Proteomes" id="UP000215086"/>
    </source>
</evidence>